<feature type="region of interest" description="Disordered" evidence="1">
    <location>
        <begin position="9"/>
        <end position="48"/>
    </location>
</feature>
<evidence type="ECO:0000256" key="1">
    <source>
        <dbReference type="SAM" id="MobiDB-lite"/>
    </source>
</evidence>
<sequence>MLNHVLGVVVAPSSSSKKRKERDLGSGTGAPPVAEQIPAPPQLKAEPDKTGNRLLAGYLAHEFLTRGTILGKAWDPNPRARARAEPSGERGSAKAPRSYADVAHLLLTDGAHVPGVLNPTQLAQWLQIDSSMNSVLFSSYYCLCSCSQFSC</sequence>
<evidence type="ECO:0008006" key="3">
    <source>
        <dbReference type="Google" id="ProtNLM"/>
    </source>
</evidence>
<gene>
    <name evidence="2" type="ORF">CB5_LOCUS4117</name>
</gene>
<name>A0A6V7NRK0_ANACO</name>
<dbReference type="EMBL" id="LR862141">
    <property type="protein sequence ID" value="CAD1820906.1"/>
    <property type="molecule type" value="Genomic_DNA"/>
</dbReference>
<feature type="region of interest" description="Disordered" evidence="1">
    <location>
        <begin position="72"/>
        <end position="96"/>
    </location>
</feature>
<proteinExistence type="predicted"/>
<evidence type="ECO:0000313" key="2">
    <source>
        <dbReference type="EMBL" id="CAD1820906.1"/>
    </source>
</evidence>
<dbReference type="AlphaFoldDB" id="A0A6V7NRK0"/>
<reference evidence="2" key="1">
    <citation type="submission" date="2020-07" db="EMBL/GenBank/DDBJ databases">
        <authorList>
            <person name="Lin J."/>
        </authorList>
    </citation>
    <scope>NUCLEOTIDE SEQUENCE</scope>
</reference>
<accession>A0A6V7NRK0</accession>
<protein>
    <recommendedName>
        <fullName evidence="3">Embryo sac development arrest 6</fullName>
    </recommendedName>
</protein>
<dbReference type="PANTHER" id="PTHR34657">
    <property type="entry name" value="EMBRYO SAC DEVELOPMENT ARREST 6"/>
    <property type="match status" value="1"/>
</dbReference>
<organism evidence="2">
    <name type="scientific">Ananas comosus var. bracteatus</name>
    <name type="common">red pineapple</name>
    <dbReference type="NCBI Taxonomy" id="296719"/>
    <lineage>
        <taxon>Eukaryota</taxon>
        <taxon>Viridiplantae</taxon>
        <taxon>Streptophyta</taxon>
        <taxon>Embryophyta</taxon>
        <taxon>Tracheophyta</taxon>
        <taxon>Spermatophyta</taxon>
        <taxon>Magnoliopsida</taxon>
        <taxon>Liliopsida</taxon>
        <taxon>Poales</taxon>
        <taxon>Bromeliaceae</taxon>
        <taxon>Bromelioideae</taxon>
        <taxon>Ananas</taxon>
    </lineage>
</organism>
<dbReference type="PANTHER" id="PTHR34657:SF4">
    <property type="entry name" value="EMBRYO SAC DEVELOPMENT ARREST 6"/>
    <property type="match status" value="1"/>
</dbReference>
<feature type="compositionally biased region" description="Basic and acidic residues" evidence="1">
    <location>
        <begin position="82"/>
        <end position="92"/>
    </location>
</feature>